<dbReference type="AlphaFoldDB" id="A0A0A1U6F1"/>
<dbReference type="InterPro" id="IPR008978">
    <property type="entry name" value="HSP20-like_chaperone"/>
</dbReference>
<dbReference type="RefSeq" id="XP_004254152.1">
    <property type="nucleotide sequence ID" value="XM_004254104.1"/>
</dbReference>
<dbReference type="Pfam" id="PF00011">
    <property type="entry name" value="HSP20"/>
    <property type="match status" value="1"/>
</dbReference>
<name>A0A0A1U6F1_ENTIV</name>
<keyword evidence="5" id="KW-1185">Reference proteome</keyword>
<reference evidence="4 5" key="1">
    <citation type="submission" date="2012-10" db="EMBL/GenBank/DDBJ databases">
        <authorList>
            <person name="Zafar N."/>
            <person name="Inman J."/>
            <person name="Hall N."/>
            <person name="Lorenzi H."/>
            <person name="Caler E."/>
        </authorList>
    </citation>
    <scope>NUCLEOTIDE SEQUENCE [LARGE SCALE GENOMIC DNA]</scope>
    <source>
        <strain evidence="4 5">IP1</strain>
    </source>
</reference>
<evidence type="ECO:0000256" key="2">
    <source>
        <dbReference type="RuleBase" id="RU003616"/>
    </source>
</evidence>
<organism evidence="4 5">
    <name type="scientific">Entamoeba invadens IP1</name>
    <dbReference type="NCBI Taxonomy" id="370355"/>
    <lineage>
        <taxon>Eukaryota</taxon>
        <taxon>Amoebozoa</taxon>
        <taxon>Evosea</taxon>
        <taxon>Archamoebae</taxon>
        <taxon>Mastigamoebida</taxon>
        <taxon>Entamoebidae</taxon>
        <taxon>Entamoeba</taxon>
    </lineage>
</organism>
<dbReference type="KEGG" id="eiv:EIN_096380"/>
<evidence type="ECO:0000256" key="1">
    <source>
        <dbReference type="PROSITE-ProRule" id="PRU00285"/>
    </source>
</evidence>
<dbReference type="SUPFAM" id="SSF49764">
    <property type="entry name" value="HSP20-like chaperones"/>
    <property type="match status" value="1"/>
</dbReference>
<gene>
    <name evidence="4" type="ORF">EIN_096380</name>
</gene>
<dbReference type="GeneID" id="14886448"/>
<evidence type="ECO:0000313" key="4">
    <source>
        <dbReference type="EMBL" id="ELP87381.1"/>
    </source>
</evidence>
<dbReference type="CDD" id="cd06464">
    <property type="entry name" value="ACD_sHsps-like"/>
    <property type="match status" value="1"/>
</dbReference>
<dbReference type="VEuPathDB" id="AmoebaDB:EIN_096380"/>
<dbReference type="EMBL" id="KB206860">
    <property type="protein sequence ID" value="ELP87381.1"/>
    <property type="molecule type" value="Genomic_DNA"/>
</dbReference>
<dbReference type="Gene3D" id="2.60.40.790">
    <property type="match status" value="1"/>
</dbReference>
<evidence type="ECO:0000313" key="5">
    <source>
        <dbReference type="Proteomes" id="UP000014680"/>
    </source>
</evidence>
<accession>A0A0A1U6F1</accession>
<evidence type="ECO:0000259" key="3">
    <source>
        <dbReference type="PROSITE" id="PS01031"/>
    </source>
</evidence>
<keyword evidence="4" id="KW-0346">Stress response</keyword>
<protein>
    <submittedName>
        <fullName evidence="4">Small heat shock protein C4, putative</fullName>
    </submittedName>
</protein>
<dbReference type="OrthoDB" id="1431247at2759"/>
<comment type="similarity">
    <text evidence="1 2">Belongs to the small heat shock protein (HSP20) family.</text>
</comment>
<feature type="domain" description="SHSP" evidence="3">
    <location>
        <begin position="52"/>
        <end position="160"/>
    </location>
</feature>
<dbReference type="OMA" id="WITVAGN"/>
<dbReference type="PROSITE" id="PS01031">
    <property type="entry name" value="SHSP"/>
    <property type="match status" value="1"/>
</dbReference>
<dbReference type="InterPro" id="IPR002068">
    <property type="entry name" value="A-crystallin/Hsp20_dom"/>
</dbReference>
<dbReference type="Proteomes" id="UP000014680">
    <property type="component" value="Unassembled WGS sequence"/>
</dbReference>
<sequence length="160" mass="18351">MSSSNTPSPQPYATESSQQIMKPQPKWFHLYKYLSSTSNNKVFIDPNGVGHFNSMTWEPPCELLDSGKTYLLKFEIPGIDKKTLSLQFNNNWITVAGNKEMPKQEGDFCFTEILYGQFRREVPVPIDASKDGIKAFYNEGILYVKLQKLSESEWVNVEIK</sequence>
<proteinExistence type="inferred from homology"/>